<evidence type="ECO:0000259" key="4">
    <source>
        <dbReference type="Pfam" id="PF00085"/>
    </source>
</evidence>
<evidence type="ECO:0000313" key="6">
    <source>
        <dbReference type="Proteomes" id="UP001652680"/>
    </source>
</evidence>
<dbReference type="Gene3D" id="3.40.30.10">
    <property type="entry name" value="Glutaredoxin"/>
    <property type="match status" value="1"/>
</dbReference>
<feature type="chain" id="PRO_5047199024" description="Thioredoxin domain-containing protein" evidence="3">
    <location>
        <begin position="20"/>
        <end position="186"/>
    </location>
</feature>
<dbReference type="PANTHER" id="PTHR45672:SF3">
    <property type="entry name" value="THIOREDOXIN DOMAIN-CONTAINING PROTEIN 5"/>
    <property type="match status" value="1"/>
</dbReference>
<feature type="signal peptide" evidence="3">
    <location>
        <begin position="1"/>
        <end position="19"/>
    </location>
</feature>
<dbReference type="InterPro" id="IPR051063">
    <property type="entry name" value="PDI"/>
</dbReference>
<dbReference type="RefSeq" id="XP_044316160.1">
    <property type="nucleotide sequence ID" value="XM_044460225.1"/>
</dbReference>
<dbReference type="InterPro" id="IPR036249">
    <property type="entry name" value="Thioredoxin-like_sf"/>
</dbReference>
<dbReference type="PANTHER" id="PTHR45672">
    <property type="entry name" value="PROTEIN DISULFIDE-ISOMERASE C17H9.14C-RELATED"/>
    <property type="match status" value="1"/>
</dbReference>
<comment type="similarity">
    <text evidence="1">Belongs to the protein disulfide isomerase family.</text>
</comment>
<reference evidence="5" key="2">
    <citation type="submission" date="2025-05" db="UniProtKB">
        <authorList>
            <consortium name="EnsemblMetazoa"/>
        </authorList>
    </citation>
    <scope>IDENTIFICATION</scope>
</reference>
<evidence type="ECO:0000313" key="5">
    <source>
        <dbReference type="EnsemblMetazoa" id="XP_044316160.1"/>
    </source>
</evidence>
<evidence type="ECO:0000256" key="3">
    <source>
        <dbReference type="SAM" id="SignalP"/>
    </source>
</evidence>
<evidence type="ECO:0000256" key="2">
    <source>
        <dbReference type="ARBA" id="ARBA00022729"/>
    </source>
</evidence>
<protein>
    <recommendedName>
        <fullName evidence="4">Thioredoxin domain-containing protein</fullName>
    </recommendedName>
</protein>
<reference evidence="6" key="1">
    <citation type="journal article" date="2021" name="Elife">
        <title>Highly contiguous assemblies of 101 drosophilid genomes.</title>
        <authorList>
            <person name="Kim B.Y."/>
            <person name="Wang J.R."/>
            <person name="Miller D.E."/>
            <person name="Barmina O."/>
            <person name="Delaney E."/>
            <person name="Thompson A."/>
            <person name="Comeault A.A."/>
            <person name="Peede D."/>
            <person name="D'Agostino E.R."/>
            <person name="Pelaez J."/>
            <person name="Aguilar J.M."/>
            <person name="Haji D."/>
            <person name="Matsunaga T."/>
            <person name="Armstrong E.E."/>
            <person name="Zych M."/>
            <person name="Ogawa Y."/>
            <person name="Stamenkovic-Radak M."/>
            <person name="Jelic M."/>
            <person name="Veselinovic M.S."/>
            <person name="Tanaskovic M."/>
            <person name="Eric P."/>
            <person name="Gao J.J."/>
            <person name="Katoh T.K."/>
            <person name="Toda M.J."/>
            <person name="Watabe H."/>
            <person name="Watada M."/>
            <person name="Davis J.S."/>
            <person name="Moyle L.C."/>
            <person name="Manoli G."/>
            <person name="Bertolini E."/>
            <person name="Kostal V."/>
            <person name="Hawley R.S."/>
            <person name="Takahashi A."/>
            <person name="Jones C.D."/>
            <person name="Price D.K."/>
            <person name="Whiteman N."/>
            <person name="Kopp A."/>
            <person name="Matute D.R."/>
            <person name="Petrov D.A."/>
        </authorList>
    </citation>
    <scope>NUCLEOTIDE SEQUENCE [LARGE SCALE GENOMIC DNA]</scope>
</reference>
<dbReference type="SUPFAM" id="SSF52833">
    <property type="entry name" value="Thioredoxin-like"/>
    <property type="match status" value="1"/>
</dbReference>
<keyword evidence="6" id="KW-1185">Reference proteome</keyword>
<dbReference type="InterPro" id="IPR013766">
    <property type="entry name" value="Thioredoxin_domain"/>
</dbReference>
<name>A0ABM5JBG0_DRORH</name>
<sequence>MANIIRYFLIAIFIFRAHPEIFSAEQSDNITAVTEWKINQRSLIDCSPGKVFLLTPENFYGTSEGGIFFVKFYEPNCIGCQNFESIWTDLAKSFKAKGNICFAELNCEYAKVICNDYELRYEPNLIWLDNGFEVSRYDGDLTFEDVQKFVFKMNRANDTINSSPKTIHFHTSWIFALTRGVIMFMY</sequence>
<feature type="domain" description="Thioredoxin" evidence="4">
    <location>
        <begin position="57"/>
        <end position="150"/>
    </location>
</feature>
<dbReference type="Pfam" id="PF00085">
    <property type="entry name" value="Thioredoxin"/>
    <property type="match status" value="1"/>
</dbReference>
<dbReference type="EnsemblMetazoa" id="XM_044460225.1">
    <property type="protein sequence ID" value="XP_044316160.1"/>
    <property type="gene ID" value="LOC123037792"/>
</dbReference>
<organism evidence="5 6">
    <name type="scientific">Drosophila rhopaloa</name>
    <name type="common">Fruit fly</name>
    <dbReference type="NCBI Taxonomy" id="1041015"/>
    <lineage>
        <taxon>Eukaryota</taxon>
        <taxon>Metazoa</taxon>
        <taxon>Ecdysozoa</taxon>
        <taxon>Arthropoda</taxon>
        <taxon>Hexapoda</taxon>
        <taxon>Insecta</taxon>
        <taxon>Pterygota</taxon>
        <taxon>Neoptera</taxon>
        <taxon>Endopterygota</taxon>
        <taxon>Diptera</taxon>
        <taxon>Brachycera</taxon>
        <taxon>Muscomorpha</taxon>
        <taxon>Ephydroidea</taxon>
        <taxon>Drosophilidae</taxon>
        <taxon>Drosophila</taxon>
        <taxon>Sophophora</taxon>
    </lineage>
</organism>
<keyword evidence="2 3" id="KW-0732">Signal</keyword>
<dbReference type="GeneID" id="123037792"/>
<dbReference type="Proteomes" id="UP001652680">
    <property type="component" value="Unassembled WGS sequence"/>
</dbReference>
<proteinExistence type="inferred from homology"/>
<accession>A0ABM5JBG0</accession>
<evidence type="ECO:0000256" key="1">
    <source>
        <dbReference type="ARBA" id="ARBA00006347"/>
    </source>
</evidence>